<name>P71284_ECOLX</name>
<proteinExistence type="predicted"/>
<sequence length="103" mass="11982">MLGKFAVVCNCWIAKLSIHRSSDAMVNTASDKGRIYLPMYHSIYTRHTSSCMYCDCVRSPQSLTYVSSWRFTRLSPSCNSNYLEYINIKIRKWQTNPGQEKKN</sequence>
<dbReference type="EMBL" id="U70214">
    <property type="protein sequence ID" value="AAB08655.1"/>
    <property type="molecule type" value="Genomic_DNA"/>
</dbReference>
<dbReference type="AlphaFoldDB" id="P71284"/>
<accession>P71284</accession>
<organism evidence="1">
    <name type="scientific">Escherichia coli</name>
    <dbReference type="NCBI Taxonomy" id="562"/>
    <lineage>
        <taxon>Bacteria</taxon>
        <taxon>Pseudomonadati</taxon>
        <taxon>Pseudomonadota</taxon>
        <taxon>Gammaproteobacteria</taxon>
        <taxon>Enterobacterales</taxon>
        <taxon>Enterobacteriaceae</taxon>
        <taxon>Escherichia</taxon>
    </lineage>
</organism>
<evidence type="ECO:0000313" key="1">
    <source>
        <dbReference type="EMBL" id="AAB08655.1"/>
    </source>
</evidence>
<reference evidence="1" key="1">
    <citation type="submission" date="1996-09" db="EMBL/GenBank/DDBJ databases">
        <title>Sequence of minutes 4-25 of Escherichia coli.</title>
        <authorList>
            <person name="Schramm S."/>
            <person name="Duncan M."/>
            <person name="Allen E."/>
            <person name="Araujo R."/>
            <person name="Aparicio A."/>
            <person name="Chung E."/>
            <person name="Davis K."/>
            <person name="Federspiel N."/>
            <person name="Hyman R."/>
            <person name="Kalman S."/>
            <person name="Komp C."/>
            <person name="Kurdi O."/>
            <person name="Lashkari D."/>
            <person name="Lew H."/>
            <person name="Lin D."/>
            <person name="Namath A."/>
            <person name="Oefner P."/>
            <person name="Roberts D."/>
            <person name="Davis R.W."/>
        </authorList>
    </citation>
    <scope>NUCLEOTIDE SEQUENCE</scope>
</reference>
<protein>
    <submittedName>
        <fullName evidence="1">Uncharacterized protein</fullName>
    </submittedName>
</protein>